<keyword evidence="3" id="KW-1003">Cell membrane</keyword>
<keyword evidence="5 7" id="KW-1133">Transmembrane helix</keyword>
<dbReference type="PANTHER" id="PTHR33452">
    <property type="entry name" value="OXIDOREDUCTASE CATD-RELATED"/>
    <property type="match status" value="1"/>
</dbReference>
<comment type="similarity">
    <text evidence="2">Belongs to the DoxX family.</text>
</comment>
<evidence type="ECO:0000256" key="3">
    <source>
        <dbReference type="ARBA" id="ARBA00022475"/>
    </source>
</evidence>
<evidence type="ECO:0000313" key="9">
    <source>
        <dbReference type="Proteomes" id="UP001589836"/>
    </source>
</evidence>
<proteinExistence type="inferred from homology"/>
<accession>A0ABV6LL12</accession>
<evidence type="ECO:0000256" key="7">
    <source>
        <dbReference type="SAM" id="Phobius"/>
    </source>
</evidence>
<dbReference type="Pfam" id="PF07681">
    <property type="entry name" value="DoxX"/>
    <property type="match status" value="1"/>
</dbReference>
<gene>
    <name evidence="8" type="ORF">ACFFGV_05585</name>
</gene>
<dbReference type="PANTHER" id="PTHR33452:SF1">
    <property type="entry name" value="INNER MEMBRANE PROTEIN YPHA-RELATED"/>
    <property type="match status" value="1"/>
</dbReference>
<dbReference type="EMBL" id="JBHLTP010000003">
    <property type="protein sequence ID" value="MFC0523066.1"/>
    <property type="molecule type" value="Genomic_DNA"/>
</dbReference>
<feature type="transmembrane region" description="Helical" evidence="7">
    <location>
        <begin position="7"/>
        <end position="27"/>
    </location>
</feature>
<keyword evidence="4 7" id="KW-0812">Transmembrane</keyword>
<organism evidence="8 9">
    <name type="scientific">Pontibacillus salicampi</name>
    <dbReference type="NCBI Taxonomy" id="1449801"/>
    <lineage>
        <taxon>Bacteria</taxon>
        <taxon>Bacillati</taxon>
        <taxon>Bacillota</taxon>
        <taxon>Bacilli</taxon>
        <taxon>Bacillales</taxon>
        <taxon>Bacillaceae</taxon>
        <taxon>Pontibacillus</taxon>
    </lineage>
</organism>
<comment type="subcellular location">
    <subcellularLocation>
        <location evidence="1">Cell membrane</location>
        <topology evidence="1">Multi-pass membrane protein</topology>
    </subcellularLocation>
</comment>
<reference evidence="8 9" key="1">
    <citation type="submission" date="2024-09" db="EMBL/GenBank/DDBJ databases">
        <authorList>
            <person name="Sun Q."/>
            <person name="Mori K."/>
        </authorList>
    </citation>
    <scope>NUCLEOTIDE SEQUENCE [LARGE SCALE GENOMIC DNA]</scope>
    <source>
        <strain evidence="8 9">NCAIM B.02529</strain>
    </source>
</reference>
<sequence length="142" mass="15690">MIRNKSVLVFLFLRMLLGITVFIHGLTKFKIGMGNTSIAIDNIGMPIYALYTLGSLEIAGGVALIAGIGVRYVAIALTILMFVSTFHLKLDVGLTDSSRMGSYDLNLALLFLSTYIGLDGKFQHINFQLKEYFQFPQVCEGE</sequence>
<dbReference type="InterPro" id="IPR032808">
    <property type="entry name" value="DoxX"/>
</dbReference>
<dbReference type="RefSeq" id="WP_377345600.1">
    <property type="nucleotide sequence ID" value="NZ_JBHLTP010000003.1"/>
</dbReference>
<evidence type="ECO:0000256" key="6">
    <source>
        <dbReference type="ARBA" id="ARBA00023136"/>
    </source>
</evidence>
<evidence type="ECO:0000256" key="5">
    <source>
        <dbReference type="ARBA" id="ARBA00022989"/>
    </source>
</evidence>
<name>A0ABV6LL12_9BACI</name>
<keyword evidence="9" id="KW-1185">Reference proteome</keyword>
<keyword evidence="6 7" id="KW-0472">Membrane</keyword>
<dbReference type="InterPro" id="IPR051907">
    <property type="entry name" value="DoxX-like_oxidoreductase"/>
</dbReference>
<evidence type="ECO:0000313" key="8">
    <source>
        <dbReference type="EMBL" id="MFC0523066.1"/>
    </source>
</evidence>
<evidence type="ECO:0000256" key="1">
    <source>
        <dbReference type="ARBA" id="ARBA00004651"/>
    </source>
</evidence>
<dbReference type="Proteomes" id="UP001589836">
    <property type="component" value="Unassembled WGS sequence"/>
</dbReference>
<evidence type="ECO:0000256" key="4">
    <source>
        <dbReference type="ARBA" id="ARBA00022692"/>
    </source>
</evidence>
<protein>
    <submittedName>
        <fullName evidence="8">DoxX family protein</fullName>
    </submittedName>
</protein>
<evidence type="ECO:0000256" key="2">
    <source>
        <dbReference type="ARBA" id="ARBA00006679"/>
    </source>
</evidence>
<comment type="caution">
    <text evidence="8">The sequence shown here is derived from an EMBL/GenBank/DDBJ whole genome shotgun (WGS) entry which is preliminary data.</text>
</comment>